<dbReference type="OrthoDB" id="9761808at2"/>
<evidence type="ECO:0000256" key="1">
    <source>
        <dbReference type="ARBA" id="ARBA00022576"/>
    </source>
</evidence>
<dbReference type="STRING" id="887144.BJF91_16065"/>
<keyword evidence="6" id="KW-1185">Reference proteome</keyword>
<dbReference type="PROSITE" id="PS51464">
    <property type="entry name" value="SIS"/>
    <property type="match status" value="2"/>
</dbReference>
<dbReference type="InterPro" id="IPR001347">
    <property type="entry name" value="SIS_dom"/>
</dbReference>
<dbReference type="Pfam" id="PF01380">
    <property type="entry name" value="SIS"/>
    <property type="match status" value="2"/>
</dbReference>
<comment type="caution">
    <text evidence="5">The sequence shown here is derived from an EMBL/GenBank/DDBJ whole genome shotgun (WGS) entry which is preliminary data.</text>
</comment>
<accession>A0A1Q9A9Q5</accession>
<dbReference type="EMBL" id="MKIN01000019">
    <property type="protein sequence ID" value="OLP51556.1"/>
    <property type="molecule type" value="Genomic_DNA"/>
</dbReference>
<protein>
    <submittedName>
        <fullName evidence="4 5">Aminotransferase</fullName>
        <ecNumber evidence="4">2.6.1.16</ecNumber>
    </submittedName>
</protein>
<gene>
    <name evidence="5" type="ORF">BJF91_16065</name>
    <name evidence="4" type="ORF">GGQ71_004228</name>
</gene>
<dbReference type="PANTHER" id="PTHR10937">
    <property type="entry name" value="GLUCOSAMINE--FRUCTOSE-6-PHOSPHATE AMINOTRANSFERASE, ISOMERIZING"/>
    <property type="match status" value="1"/>
</dbReference>
<dbReference type="PANTHER" id="PTHR10937:SF8">
    <property type="entry name" value="AMINOTRANSFERASE-RELATED"/>
    <property type="match status" value="1"/>
</dbReference>
<evidence type="ECO:0000313" key="6">
    <source>
        <dbReference type="Proteomes" id="UP000185598"/>
    </source>
</evidence>
<dbReference type="GO" id="GO:0097367">
    <property type="term" value="F:carbohydrate derivative binding"/>
    <property type="evidence" value="ECO:0007669"/>
    <property type="project" value="InterPro"/>
</dbReference>
<dbReference type="RefSeq" id="WP_075613248.1">
    <property type="nucleotide sequence ID" value="NZ_JACIED010000006.1"/>
</dbReference>
<dbReference type="InterPro" id="IPR035490">
    <property type="entry name" value="GlmS/FrlB_SIS"/>
</dbReference>
<keyword evidence="5" id="KW-0808">Transferase</keyword>
<proteinExistence type="predicted"/>
<reference evidence="5 6" key="1">
    <citation type="submission" date="2016-09" db="EMBL/GenBank/DDBJ databases">
        <title>Rhizobium oryziradicis sp. nov., isolated from the root of rice.</title>
        <authorList>
            <person name="Zhao J."/>
            <person name="Zhang X."/>
        </authorList>
    </citation>
    <scope>NUCLEOTIDE SEQUENCE [LARGE SCALE GENOMIC DNA]</scope>
    <source>
        <strain evidence="5 6">14971</strain>
    </source>
</reference>
<evidence type="ECO:0000313" key="7">
    <source>
        <dbReference type="Proteomes" id="UP000544107"/>
    </source>
</evidence>
<sequence>MITTMRREIDEIPAAVRRMLRDSRDSINEAGSMLRKRDPAVLVSIARGSSDHAAHFLKYAFELELGLVVASIGPSLASIYQAPLKLDRAAALAISQSGASPDLLALANTAKTGGAKTVCLVNTISSPLAAACDVAVDIHAGPEIAVAATKSFVNSIAAGLSLLSIWSGNAALVAAVEALPDHLEQALSLDWSGLVETLHGADSLYMLGRGPSLAIACEAALKCKETSELHAEAYSSAEVLHGPVSLVSAHFPIIAFAARDKAESSIAATANGLAAKNASVFLTSASAKEASRLPFVETGHALTDALALIVPYYGMVESLSRARGLNPDKPVALKKVTETR</sequence>
<evidence type="ECO:0000259" key="3">
    <source>
        <dbReference type="PROSITE" id="PS51464"/>
    </source>
</evidence>
<evidence type="ECO:0000313" key="4">
    <source>
        <dbReference type="EMBL" id="MBB4009931.1"/>
    </source>
</evidence>
<keyword evidence="1 5" id="KW-0032">Aminotransferase</keyword>
<dbReference type="InterPro" id="IPR046348">
    <property type="entry name" value="SIS_dom_sf"/>
</dbReference>
<dbReference type="CDD" id="cd05008">
    <property type="entry name" value="SIS_GlmS_GlmD_1"/>
    <property type="match status" value="1"/>
</dbReference>
<name>A0A1Q9A9Q5_9HYPH</name>
<dbReference type="Gene3D" id="3.40.50.10490">
    <property type="entry name" value="Glucose-6-phosphate isomerase like protein, domain 1"/>
    <property type="match status" value="2"/>
</dbReference>
<feature type="domain" description="SIS" evidence="3">
    <location>
        <begin position="194"/>
        <end position="330"/>
    </location>
</feature>
<feature type="domain" description="SIS" evidence="3">
    <location>
        <begin position="30"/>
        <end position="181"/>
    </location>
</feature>
<dbReference type="Proteomes" id="UP000544107">
    <property type="component" value="Unassembled WGS sequence"/>
</dbReference>
<dbReference type="EC" id="2.6.1.16" evidence="4"/>
<dbReference type="AlphaFoldDB" id="A0A1Q9A9Q5"/>
<reference evidence="4 7" key="2">
    <citation type="submission" date="2020-08" db="EMBL/GenBank/DDBJ databases">
        <title>Genomic Encyclopedia of Type Strains, Phase IV (KMG-IV): sequencing the most valuable type-strain genomes for metagenomic binning, comparative biology and taxonomic classification.</title>
        <authorList>
            <person name="Goeker M."/>
        </authorList>
    </citation>
    <scope>NUCLEOTIDE SEQUENCE [LARGE SCALE GENOMIC DNA]</scope>
    <source>
        <strain evidence="4 7">DSM 100021</strain>
    </source>
</reference>
<evidence type="ECO:0000313" key="5">
    <source>
        <dbReference type="EMBL" id="OLP51556.1"/>
    </source>
</evidence>
<evidence type="ECO:0000256" key="2">
    <source>
        <dbReference type="ARBA" id="ARBA00022737"/>
    </source>
</evidence>
<dbReference type="Proteomes" id="UP000185598">
    <property type="component" value="Unassembled WGS sequence"/>
</dbReference>
<keyword evidence="2" id="KW-0677">Repeat</keyword>
<dbReference type="SUPFAM" id="SSF53697">
    <property type="entry name" value="SIS domain"/>
    <property type="match status" value="1"/>
</dbReference>
<dbReference type="EMBL" id="JACIED010000006">
    <property type="protein sequence ID" value="MBB4009931.1"/>
    <property type="molecule type" value="Genomic_DNA"/>
</dbReference>
<dbReference type="InterPro" id="IPR035466">
    <property type="entry name" value="GlmS/AgaS_SIS"/>
</dbReference>
<dbReference type="GO" id="GO:1901135">
    <property type="term" value="P:carbohydrate derivative metabolic process"/>
    <property type="evidence" value="ECO:0007669"/>
    <property type="project" value="InterPro"/>
</dbReference>
<dbReference type="CDD" id="cd05009">
    <property type="entry name" value="SIS_GlmS_GlmD_2"/>
    <property type="match status" value="1"/>
</dbReference>
<dbReference type="GO" id="GO:0004360">
    <property type="term" value="F:glutamine-fructose-6-phosphate transaminase (isomerizing) activity"/>
    <property type="evidence" value="ECO:0007669"/>
    <property type="project" value="UniProtKB-EC"/>
</dbReference>
<organism evidence="5 6">
    <name type="scientific">Allorhizobium taibaishanense</name>
    <dbReference type="NCBI Taxonomy" id="887144"/>
    <lineage>
        <taxon>Bacteria</taxon>
        <taxon>Pseudomonadati</taxon>
        <taxon>Pseudomonadota</taxon>
        <taxon>Alphaproteobacteria</taxon>
        <taxon>Hyphomicrobiales</taxon>
        <taxon>Rhizobiaceae</taxon>
        <taxon>Rhizobium/Agrobacterium group</taxon>
        <taxon>Allorhizobium</taxon>
    </lineage>
</organism>